<sequence length="557" mass="62452">MVDDAPKLEIFGDSPTTEDGLGFDDYVDILLELIGNFDVRSPLTIGIHGRWGSGKTSLMRMVKKRFEDDEGVKTVWFNAWAYGDEPIGLALLQQILNEFQKEEKLTVKGIRLLGNIGKLGTDAVLRKTTTITLKEAEDLFENSIGIKSTLRDDFEAAIDECLEDMGRLVVFIDDLDRCLPEKTIEILEVIKLFLDVPKCIFVIGVEKEAIERGIEVRYKSKEQKIPISGQDYIEKIIQVPFTLPPIKEEDMADFIENLGIVGREKGYAKIVAKGTGCNPRKVKLFLNVLRIRQAIAERTGEGIEHDRSAKLFVFEYVFPEFYKDVVKYKDQYLLCKLERIAKRYSSEELEGELKNSELLQKYHENEDLSSLLRDKPFFCGIDIEPYIYLSGTEASQEVAASDESILEELLSEDYMKMKRAADAINKMSGSEKQQFLNRNISKLKDDKVSVRKNAARALGIIGDAGAVEALEEALNGEEMSVYVRMAAAEALGRIGDSKAVEALIRVLKDEEEVVVVCVAAAEALGRIGDSKAVEALIRALKGGHEYVRGLLQRLLGV</sequence>
<dbReference type="Gene3D" id="1.25.10.10">
    <property type="entry name" value="Leucine-rich Repeat Variant"/>
    <property type="match status" value="1"/>
</dbReference>
<dbReference type="Pfam" id="PF13646">
    <property type="entry name" value="HEAT_2"/>
    <property type="match status" value="1"/>
</dbReference>
<dbReference type="Gene3D" id="3.40.50.300">
    <property type="entry name" value="P-loop containing nucleotide triphosphate hydrolases"/>
    <property type="match status" value="1"/>
</dbReference>
<evidence type="ECO:0000259" key="1">
    <source>
        <dbReference type="Pfam" id="PF07693"/>
    </source>
</evidence>
<dbReference type="InterPro" id="IPR016024">
    <property type="entry name" value="ARM-type_fold"/>
</dbReference>
<dbReference type="Pfam" id="PF03130">
    <property type="entry name" value="HEAT_PBS"/>
    <property type="match status" value="1"/>
</dbReference>
<dbReference type="InterPro" id="IPR004155">
    <property type="entry name" value="PBS_lyase_HEAT"/>
</dbReference>
<dbReference type="InterPro" id="IPR027417">
    <property type="entry name" value="P-loop_NTPase"/>
</dbReference>
<evidence type="ECO:0000313" key="2">
    <source>
        <dbReference type="EMBL" id="QNO50049.1"/>
    </source>
</evidence>
<dbReference type="AlphaFoldDB" id="A0A7G9YPW5"/>
<dbReference type="InterPro" id="IPR011989">
    <property type="entry name" value="ARM-like"/>
</dbReference>
<dbReference type="SMART" id="SM00567">
    <property type="entry name" value="EZ_HEAT"/>
    <property type="match status" value="3"/>
</dbReference>
<dbReference type="PANTHER" id="PTHR22674">
    <property type="entry name" value="NTPASE, KAP FAMILY P-LOOP DOMAIN-CONTAINING 1"/>
    <property type="match status" value="1"/>
</dbReference>
<name>A0A7G9YPW5_9EURY</name>
<dbReference type="EMBL" id="MT631403">
    <property type="protein sequence ID" value="QNO50049.1"/>
    <property type="molecule type" value="Genomic_DNA"/>
</dbReference>
<organism evidence="2">
    <name type="scientific">Candidatus Methanogaster sp. ANME-2c ERB4</name>
    <dbReference type="NCBI Taxonomy" id="2759911"/>
    <lineage>
        <taxon>Archaea</taxon>
        <taxon>Methanobacteriati</taxon>
        <taxon>Methanobacteriota</taxon>
        <taxon>Stenosarchaea group</taxon>
        <taxon>Methanomicrobia</taxon>
        <taxon>Methanosarcinales</taxon>
        <taxon>ANME-2 cluster</taxon>
        <taxon>Candidatus Methanogasteraceae</taxon>
        <taxon>Candidatus Methanogaster</taxon>
    </lineage>
</organism>
<accession>A0A7G9YPW5</accession>
<reference evidence="2" key="1">
    <citation type="submission" date="2020-06" db="EMBL/GenBank/DDBJ databases">
        <title>Unique genomic features of the anaerobic methanotrophic archaea.</title>
        <authorList>
            <person name="Chadwick G.L."/>
            <person name="Skennerton C.T."/>
            <person name="Laso-Perez R."/>
            <person name="Leu A.O."/>
            <person name="Speth D.R."/>
            <person name="Yu H."/>
            <person name="Morgan-Lang C."/>
            <person name="Hatzenpichler R."/>
            <person name="Goudeau D."/>
            <person name="Malmstrom R."/>
            <person name="Brazelton W.J."/>
            <person name="Woyke T."/>
            <person name="Hallam S.J."/>
            <person name="Tyson G.W."/>
            <person name="Wegener G."/>
            <person name="Boetius A."/>
            <person name="Orphan V."/>
        </authorList>
    </citation>
    <scope>NUCLEOTIDE SEQUENCE</scope>
</reference>
<dbReference type="SUPFAM" id="SSF48371">
    <property type="entry name" value="ARM repeat"/>
    <property type="match status" value="1"/>
</dbReference>
<dbReference type="Pfam" id="PF07693">
    <property type="entry name" value="KAP_NTPase"/>
    <property type="match status" value="1"/>
</dbReference>
<dbReference type="SUPFAM" id="SSF52540">
    <property type="entry name" value="P-loop containing nucleoside triphosphate hydrolases"/>
    <property type="match status" value="1"/>
</dbReference>
<dbReference type="PANTHER" id="PTHR22674:SF6">
    <property type="entry name" value="NTPASE KAP FAMILY P-LOOP DOMAIN-CONTAINING PROTEIN 1"/>
    <property type="match status" value="1"/>
</dbReference>
<dbReference type="InterPro" id="IPR011646">
    <property type="entry name" value="KAP_P-loop"/>
</dbReference>
<feature type="domain" description="KAP NTPase" evidence="1">
    <location>
        <begin position="24"/>
        <end position="295"/>
    </location>
</feature>
<dbReference type="InterPro" id="IPR052754">
    <property type="entry name" value="NTPase_KAP_P-loop"/>
</dbReference>
<gene>
    <name evidence="2" type="ORF">LAFMFFPE_00001</name>
</gene>
<protein>
    <recommendedName>
        <fullName evidence="1">KAP NTPase domain-containing protein</fullName>
    </recommendedName>
</protein>
<proteinExistence type="predicted"/>